<evidence type="ECO:0000313" key="6">
    <source>
        <dbReference type="Proteomes" id="UP000243002"/>
    </source>
</evidence>
<sequence>MVQAPNLQQSGRRRVAAIDIGTNSIHLLVAEVDPELSSFSVVVAEKATTRLGERDPHSGDLSAEAIERAFRTLRHDRDLALSHGVEQIVTAATSAVREAPNGRDFLVALQEQLGLEVDLVSGPEEARLIYLGVLSGMAFGDQPHLIIDIGGGSTELVLADGRDGRSFSSTRIGAVRLQREFCQQDPLPVERRSFLQAYIQGALDPAVAEVKAALRRGEQPLMVGTSGTAMALAALAAAEDPKPPLKLQGYRLSRERIDQLTARLLAMTPEQRRALPAINDRRAEIIVPGALILQTAMAMLGVQELVVCDRALREGLIVDWMLRNGLLGDRFAFQSTIRQRTVLHLAQRFGVDRARADRVAAHALSLYDQSRGLLHHDEGPGRELLWAAAQLHTCGKSINISAYHKHSWYLIRHGELLGYSESEHLMVAAIGRYHRRSLPKKRHESWQLIEDRDQRRTVTSMALLLRLAAALDRRPAAVIATLQVRSRQNAVCVDLEPLAAAPGEPAPDLSLERWSLRSCAEVVQESCGLGLRVPEP</sequence>
<dbReference type="InterPro" id="IPR003695">
    <property type="entry name" value="Ppx_GppA_N"/>
</dbReference>
<dbReference type="Proteomes" id="UP000243002">
    <property type="component" value="Unassembled WGS sequence"/>
</dbReference>
<proteinExistence type="inferred from homology"/>
<dbReference type="CDD" id="cd24006">
    <property type="entry name" value="ASKHA_NBD_PPX_GppA"/>
    <property type="match status" value="1"/>
</dbReference>
<gene>
    <name evidence="5" type="ORF">C7K55_00505</name>
</gene>
<dbReference type="Pfam" id="PF21447">
    <property type="entry name" value="Ppx-GppA_III"/>
    <property type="match status" value="1"/>
</dbReference>
<dbReference type="SUPFAM" id="SSF53067">
    <property type="entry name" value="Actin-like ATPase domain"/>
    <property type="match status" value="2"/>
</dbReference>
<evidence type="ECO:0000256" key="1">
    <source>
        <dbReference type="ARBA" id="ARBA00007125"/>
    </source>
</evidence>
<dbReference type="InterPro" id="IPR043129">
    <property type="entry name" value="ATPase_NBD"/>
</dbReference>
<evidence type="ECO:0000259" key="3">
    <source>
        <dbReference type="Pfam" id="PF02541"/>
    </source>
</evidence>
<dbReference type="Gene3D" id="1.10.3210.10">
    <property type="entry name" value="Hypothetical protein af1432"/>
    <property type="match status" value="1"/>
</dbReference>
<dbReference type="Gene3D" id="3.30.420.150">
    <property type="entry name" value="Exopolyphosphatase. Domain 2"/>
    <property type="match status" value="1"/>
</dbReference>
<dbReference type="InterPro" id="IPR030673">
    <property type="entry name" value="PyroPPase_GppA_Ppx"/>
</dbReference>
<evidence type="ECO:0000259" key="4">
    <source>
        <dbReference type="Pfam" id="PF21447"/>
    </source>
</evidence>
<accession>A0A2P7N1B9</accession>
<organism evidence="5 6">
    <name type="scientific">Cyanobium usitatum str. Tous</name>
    <dbReference type="NCBI Taxonomy" id="2116684"/>
    <lineage>
        <taxon>Bacteria</taxon>
        <taxon>Bacillati</taxon>
        <taxon>Cyanobacteriota</taxon>
        <taxon>Cyanophyceae</taxon>
        <taxon>Synechococcales</taxon>
        <taxon>Prochlorococcaceae</taxon>
        <taxon>Cyanobium</taxon>
    </lineage>
</organism>
<dbReference type="OrthoDB" id="9807195at2"/>
<dbReference type="PANTHER" id="PTHR30005:SF0">
    <property type="entry name" value="RETROGRADE REGULATION PROTEIN 2"/>
    <property type="match status" value="1"/>
</dbReference>
<dbReference type="PANTHER" id="PTHR30005">
    <property type="entry name" value="EXOPOLYPHOSPHATASE"/>
    <property type="match status" value="1"/>
</dbReference>
<dbReference type="PIRSF" id="PIRSF001267">
    <property type="entry name" value="Pyrophosphatase_GppA_Ppx"/>
    <property type="match status" value="1"/>
</dbReference>
<comment type="similarity">
    <text evidence="1">Belongs to the GppA/Ppx family.</text>
</comment>
<dbReference type="EMBL" id="PXXO01000001">
    <property type="protein sequence ID" value="PSJ07268.1"/>
    <property type="molecule type" value="Genomic_DNA"/>
</dbReference>
<dbReference type="AlphaFoldDB" id="A0A2P7N1B9"/>
<dbReference type="SUPFAM" id="SSF109604">
    <property type="entry name" value="HD-domain/PDEase-like"/>
    <property type="match status" value="1"/>
</dbReference>
<feature type="domain" description="Ppx/GppA phosphatase N-terminal" evidence="3">
    <location>
        <begin position="29"/>
        <end position="323"/>
    </location>
</feature>
<dbReference type="InterPro" id="IPR048950">
    <property type="entry name" value="Ppx_GppA_C"/>
</dbReference>
<comment type="caution">
    <text evidence="5">The sequence shown here is derived from an EMBL/GenBank/DDBJ whole genome shotgun (WGS) entry which is preliminary data.</text>
</comment>
<dbReference type="InterPro" id="IPR050273">
    <property type="entry name" value="GppA/Ppx_hydrolase"/>
</dbReference>
<evidence type="ECO:0000256" key="2">
    <source>
        <dbReference type="ARBA" id="ARBA00022801"/>
    </source>
</evidence>
<dbReference type="Pfam" id="PF02541">
    <property type="entry name" value="Ppx-GppA"/>
    <property type="match status" value="1"/>
</dbReference>
<keyword evidence="6" id="KW-1185">Reference proteome</keyword>
<reference evidence="5 6" key="1">
    <citation type="journal article" date="2018" name="Environ. Microbiol.">
        <title>Ecological and genomic features of two widespread freshwater picocyanobacteria.</title>
        <authorList>
            <person name="Cabello-Yeves P.J."/>
            <person name="Picazo A."/>
            <person name="Camacho A."/>
            <person name="Callieri C."/>
            <person name="Rosselli R."/>
            <person name="Roda-Garcia J.J."/>
            <person name="Coutinho F.H."/>
            <person name="Rodriguez-Valera F."/>
        </authorList>
    </citation>
    <scope>NUCLEOTIDE SEQUENCE [LARGE SCALE GENOMIC DNA]</scope>
    <source>
        <strain evidence="5 6">Tous</strain>
    </source>
</reference>
<name>A0A2P7N1B9_9CYAN</name>
<dbReference type="RefSeq" id="WP_106501454.1">
    <property type="nucleotide sequence ID" value="NZ_PXXO01000001.1"/>
</dbReference>
<keyword evidence="2" id="KW-0378">Hydrolase</keyword>
<evidence type="ECO:0000313" key="5">
    <source>
        <dbReference type="EMBL" id="PSJ07268.1"/>
    </source>
</evidence>
<dbReference type="Gene3D" id="3.30.420.40">
    <property type="match status" value="1"/>
</dbReference>
<feature type="domain" description="Ppx/GppA phosphatase C-terminal" evidence="4">
    <location>
        <begin position="337"/>
        <end position="490"/>
    </location>
</feature>
<protein>
    <submittedName>
        <fullName evidence="5">Exopolyphosphatase</fullName>
    </submittedName>
</protein>
<dbReference type="GO" id="GO:0016462">
    <property type="term" value="F:pyrophosphatase activity"/>
    <property type="evidence" value="ECO:0007669"/>
    <property type="project" value="TreeGrafter"/>
</dbReference>